<dbReference type="InterPro" id="IPR019704">
    <property type="entry name" value="Flagellar_assmbl_FliX_class2"/>
</dbReference>
<proteinExistence type="predicted"/>
<dbReference type="OrthoDB" id="8005693at2"/>
<evidence type="ECO:0000256" key="1">
    <source>
        <dbReference type="SAM" id="MobiDB-lite"/>
    </source>
</evidence>
<evidence type="ECO:0000313" key="3">
    <source>
        <dbReference type="Proteomes" id="UP000077405"/>
    </source>
</evidence>
<dbReference type="GO" id="GO:0044781">
    <property type="term" value="P:bacterial-type flagellum organization"/>
    <property type="evidence" value="ECO:0007669"/>
    <property type="project" value="InterPro"/>
</dbReference>
<keyword evidence="2" id="KW-0966">Cell projection</keyword>
<sequence>MKVEGTGNIRGSGSVRRTGKAEGSSGAAFSKQLVGETGSAHGVSGTAATAGVAGVLAIQEVDVTDDATARASRGKMRAEEMLDRLEEIQHGLLSGTLSVQKLVDLAKVVQSRRAQVDDPGLAEILDEIDLRAQVELAKLTS</sequence>
<dbReference type="Proteomes" id="UP000077405">
    <property type="component" value="Chromosome"/>
</dbReference>
<dbReference type="NCBIfam" id="NF009426">
    <property type="entry name" value="PRK12787.1-2"/>
    <property type="match status" value="1"/>
</dbReference>
<dbReference type="STRING" id="1226968.A6A40_07395"/>
<keyword evidence="3" id="KW-1185">Reference proteome</keyword>
<reference evidence="2 3" key="1">
    <citation type="journal article" date="2013" name="Int. J. Syst. Evol. Microbiol.">
        <title>Azospirillum humicireducens sp. nov., a nitrogen-fixing bacterium isolated from a microbial fuel cell.</title>
        <authorList>
            <person name="Zhou S."/>
            <person name="Han L."/>
            <person name="Wang Y."/>
            <person name="Yang G."/>
            <person name="Zhuang L."/>
            <person name="Hu P."/>
        </authorList>
    </citation>
    <scope>NUCLEOTIDE SEQUENCE [LARGE SCALE GENOMIC DNA]</scope>
    <source>
        <strain evidence="2 3">SgZ-5</strain>
    </source>
</reference>
<dbReference type="RefSeq" id="WP_063634839.1">
    <property type="nucleotide sequence ID" value="NZ_CP015285.1"/>
</dbReference>
<dbReference type="AlphaFoldDB" id="A0A160JFR3"/>
<protein>
    <submittedName>
        <fullName evidence="2">Flagellar assembly protein FliX</fullName>
    </submittedName>
</protein>
<keyword evidence="2" id="KW-0969">Cilium</keyword>
<name>A0A160JFR3_9PROT</name>
<dbReference type="KEGG" id="ahu:A6A40_07395"/>
<organism evidence="2 3">
    <name type="scientific">Azospirillum humicireducens</name>
    <dbReference type="NCBI Taxonomy" id="1226968"/>
    <lineage>
        <taxon>Bacteria</taxon>
        <taxon>Pseudomonadati</taxon>
        <taxon>Pseudomonadota</taxon>
        <taxon>Alphaproteobacteria</taxon>
        <taxon>Rhodospirillales</taxon>
        <taxon>Azospirillaceae</taxon>
        <taxon>Azospirillum</taxon>
    </lineage>
</organism>
<gene>
    <name evidence="2" type="ORF">A6A40_07395</name>
</gene>
<dbReference type="Pfam" id="PF10768">
    <property type="entry name" value="FliX"/>
    <property type="match status" value="1"/>
</dbReference>
<evidence type="ECO:0000313" key="2">
    <source>
        <dbReference type="EMBL" id="ANC91745.1"/>
    </source>
</evidence>
<dbReference type="EMBL" id="CP015285">
    <property type="protein sequence ID" value="ANC91745.1"/>
    <property type="molecule type" value="Genomic_DNA"/>
</dbReference>
<accession>A0A160JFR3</accession>
<keyword evidence="2" id="KW-0282">Flagellum</keyword>
<feature type="region of interest" description="Disordered" evidence="1">
    <location>
        <begin position="1"/>
        <end position="29"/>
    </location>
</feature>